<dbReference type="GO" id="GO:0030246">
    <property type="term" value="F:carbohydrate binding"/>
    <property type="evidence" value="ECO:0007669"/>
    <property type="project" value="InterPro"/>
</dbReference>
<dbReference type="STRING" id="1888891.DSOL_1840"/>
<keyword evidence="2" id="KW-1133">Transmembrane helix</keyword>
<dbReference type="InterPro" id="IPR036573">
    <property type="entry name" value="CBM_sf_5/12"/>
</dbReference>
<dbReference type="EMBL" id="MLBF01000010">
    <property type="protein sequence ID" value="OLN32234.1"/>
    <property type="molecule type" value="Genomic_DNA"/>
</dbReference>
<dbReference type="Gene3D" id="2.10.10.20">
    <property type="entry name" value="Carbohydrate-binding module superfamily 5/12"/>
    <property type="match status" value="3"/>
</dbReference>
<dbReference type="InterPro" id="IPR003610">
    <property type="entry name" value="CBM5/12"/>
</dbReference>
<evidence type="ECO:0000313" key="5">
    <source>
        <dbReference type="Proteomes" id="UP000186102"/>
    </source>
</evidence>
<evidence type="ECO:0000313" key="4">
    <source>
        <dbReference type="EMBL" id="OLN32234.1"/>
    </source>
</evidence>
<feature type="domain" description="Chitin-binding type-3" evidence="3">
    <location>
        <begin position="224"/>
        <end position="267"/>
    </location>
</feature>
<dbReference type="CDD" id="cd12215">
    <property type="entry name" value="ChiC_BD"/>
    <property type="match status" value="3"/>
</dbReference>
<dbReference type="SUPFAM" id="SSF51055">
    <property type="entry name" value="Carbohydrate binding domain"/>
    <property type="match status" value="3"/>
</dbReference>
<feature type="domain" description="Chitin-binding type-3" evidence="3">
    <location>
        <begin position="180"/>
        <end position="223"/>
    </location>
</feature>
<comment type="caution">
    <text evidence="4">The sequence shown here is derived from an EMBL/GenBank/DDBJ whole genome shotgun (WGS) entry which is preliminary data.</text>
</comment>
<feature type="domain" description="Chitin-binding type-3" evidence="3">
    <location>
        <begin position="268"/>
        <end position="310"/>
    </location>
</feature>
<dbReference type="GO" id="GO:0005576">
    <property type="term" value="C:extracellular region"/>
    <property type="evidence" value="ECO:0007669"/>
    <property type="project" value="InterPro"/>
</dbReference>
<evidence type="ECO:0000256" key="2">
    <source>
        <dbReference type="SAM" id="Phobius"/>
    </source>
</evidence>
<name>A0A1Q8QY34_9FIRM</name>
<accession>A0A1Q8QY34</accession>
<dbReference type="RefSeq" id="WP_075364519.1">
    <property type="nucleotide sequence ID" value="NZ_MLBF01000010.1"/>
</dbReference>
<proteinExistence type="predicted"/>
<keyword evidence="2" id="KW-0812">Transmembrane</keyword>
<feature type="transmembrane region" description="Helical" evidence="2">
    <location>
        <begin position="7"/>
        <end position="31"/>
    </location>
</feature>
<dbReference type="GO" id="GO:0005975">
    <property type="term" value="P:carbohydrate metabolic process"/>
    <property type="evidence" value="ECO:0007669"/>
    <property type="project" value="InterPro"/>
</dbReference>
<sequence>MRERGSALLTVVVAVMVLLLISGAFFSTIIYQSKIESSEEKGLRAYYLAEAGIQYGIAKVLDGNLKKGDPLPTPETVDDPFGQGGSFTVQWQDNPSGPSFFVTSTGTYSGIMRNKKAEYKYDGSADGCSDGPLPNYPLWTAQSYQANSYVIYNGGAFYSRYYANSSQVPGVLGNPWQEITKKWRDFNVYNTNDIVCYNSAKFQARNYSSNQQPGLLSSPWQEITDQWRDFNEYDTGSIVIYGNKQFKARYWTKNQQPGLLSSPWQEITNEWRSFNVYNTGDVVIYNGHSYRANYYSQNSQPDTSPNWQLIS</sequence>
<organism evidence="4 5">
    <name type="scientific">Desulfosporosinus metallidurans</name>
    <dbReference type="NCBI Taxonomy" id="1888891"/>
    <lineage>
        <taxon>Bacteria</taxon>
        <taxon>Bacillati</taxon>
        <taxon>Bacillota</taxon>
        <taxon>Clostridia</taxon>
        <taxon>Eubacteriales</taxon>
        <taxon>Desulfitobacteriaceae</taxon>
        <taxon>Desulfosporosinus</taxon>
    </lineage>
</organism>
<dbReference type="Proteomes" id="UP000186102">
    <property type="component" value="Unassembled WGS sequence"/>
</dbReference>
<evidence type="ECO:0000259" key="3">
    <source>
        <dbReference type="SMART" id="SM00495"/>
    </source>
</evidence>
<protein>
    <submittedName>
        <fullName evidence="4">Chitin binding protein</fullName>
    </submittedName>
</protein>
<dbReference type="AlphaFoldDB" id="A0A1Q8QY34"/>
<keyword evidence="5" id="KW-1185">Reference proteome</keyword>
<feature type="domain" description="Chitin-binding type-3" evidence="3">
    <location>
        <begin position="136"/>
        <end position="179"/>
    </location>
</feature>
<dbReference type="GO" id="GO:0004553">
    <property type="term" value="F:hydrolase activity, hydrolyzing O-glycosyl compounds"/>
    <property type="evidence" value="ECO:0007669"/>
    <property type="project" value="InterPro"/>
</dbReference>
<dbReference type="SMART" id="SM00495">
    <property type="entry name" value="ChtBD3"/>
    <property type="match status" value="4"/>
</dbReference>
<reference evidence="4 5" key="1">
    <citation type="submission" date="2016-09" db="EMBL/GenBank/DDBJ databases">
        <title>Complete genome of Desulfosporosinus sp. OL.</title>
        <authorList>
            <person name="Mardanov A."/>
            <person name="Beletsky A."/>
            <person name="Panova A."/>
            <person name="Karnachuk O."/>
            <person name="Ravin N."/>
        </authorList>
    </citation>
    <scope>NUCLEOTIDE SEQUENCE [LARGE SCALE GENOMIC DNA]</scope>
    <source>
        <strain evidence="4 5">OL</strain>
    </source>
</reference>
<keyword evidence="2" id="KW-0472">Membrane</keyword>
<dbReference type="Pfam" id="PF02839">
    <property type="entry name" value="CBM_5_12"/>
    <property type="match status" value="2"/>
</dbReference>
<gene>
    <name evidence="4" type="ORF">DSOL_1840</name>
</gene>
<evidence type="ECO:0000256" key="1">
    <source>
        <dbReference type="ARBA" id="ARBA00022801"/>
    </source>
</evidence>
<keyword evidence="1" id="KW-0378">Hydrolase</keyword>